<evidence type="ECO:0000313" key="2">
    <source>
        <dbReference type="Proteomes" id="UP001054945"/>
    </source>
</evidence>
<reference evidence="1 2" key="1">
    <citation type="submission" date="2021-06" db="EMBL/GenBank/DDBJ databases">
        <title>Caerostris extrusa draft genome.</title>
        <authorList>
            <person name="Kono N."/>
            <person name="Arakawa K."/>
        </authorList>
    </citation>
    <scope>NUCLEOTIDE SEQUENCE [LARGE SCALE GENOMIC DNA]</scope>
</reference>
<dbReference type="GO" id="GO:0003964">
    <property type="term" value="F:RNA-directed DNA polymerase activity"/>
    <property type="evidence" value="ECO:0007669"/>
    <property type="project" value="UniProtKB-KW"/>
</dbReference>
<organism evidence="1 2">
    <name type="scientific">Caerostris extrusa</name>
    <name type="common">Bark spider</name>
    <name type="synonym">Caerostris bankana</name>
    <dbReference type="NCBI Taxonomy" id="172846"/>
    <lineage>
        <taxon>Eukaryota</taxon>
        <taxon>Metazoa</taxon>
        <taxon>Ecdysozoa</taxon>
        <taxon>Arthropoda</taxon>
        <taxon>Chelicerata</taxon>
        <taxon>Arachnida</taxon>
        <taxon>Araneae</taxon>
        <taxon>Araneomorphae</taxon>
        <taxon>Entelegynae</taxon>
        <taxon>Araneoidea</taxon>
        <taxon>Araneidae</taxon>
        <taxon>Caerostris</taxon>
    </lineage>
</organism>
<dbReference type="AlphaFoldDB" id="A0AAV4WC69"/>
<accession>A0AAV4WC69</accession>
<comment type="caution">
    <text evidence="1">The sequence shown here is derived from an EMBL/GenBank/DDBJ whole genome shotgun (WGS) entry which is preliminary data.</text>
</comment>
<proteinExistence type="predicted"/>
<feature type="non-terminal residue" evidence="1">
    <location>
        <position position="1"/>
    </location>
</feature>
<keyword evidence="2" id="KW-1185">Reference proteome</keyword>
<keyword evidence="1" id="KW-0695">RNA-directed DNA polymerase</keyword>
<gene>
    <name evidence="1" type="primary">jockeypol_35</name>
    <name evidence="1" type="ORF">CEXT_197991</name>
</gene>
<dbReference type="EMBL" id="BPLR01015916">
    <property type="protein sequence ID" value="GIY79655.1"/>
    <property type="molecule type" value="Genomic_DNA"/>
</dbReference>
<evidence type="ECO:0000313" key="1">
    <source>
        <dbReference type="EMBL" id="GIY79655.1"/>
    </source>
</evidence>
<keyword evidence="1" id="KW-0808">Transferase</keyword>
<name>A0AAV4WC69_CAEEX</name>
<keyword evidence="1" id="KW-0548">Nucleotidyltransferase</keyword>
<protein>
    <submittedName>
        <fullName evidence="1">RNA-directed DNA polymerase from mobile element jockey</fullName>
    </submittedName>
</protein>
<dbReference type="Proteomes" id="UP001054945">
    <property type="component" value="Unassembled WGS sequence"/>
</dbReference>
<sequence>ARIELNKLNAEIKQEYCSIKKSNWQDLCKSLDYNTPNTRFWRLAKQLDKLQSQVENTNSIIGINGTPTVNNKEFADALGNYYSEESKFVLGRENKRLAERPEN</sequence>